<evidence type="ECO:0000256" key="1">
    <source>
        <dbReference type="SAM" id="MobiDB-lite"/>
    </source>
</evidence>
<evidence type="ECO:0000313" key="2">
    <source>
        <dbReference type="EMBL" id="KAK2145838.1"/>
    </source>
</evidence>
<reference evidence="2" key="1">
    <citation type="journal article" date="2023" name="Mol. Biol. Evol.">
        <title>Third-Generation Sequencing Reveals the Adaptive Role of the Epigenome in Three Deep-Sea Polychaetes.</title>
        <authorList>
            <person name="Perez M."/>
            <person name="Aroh O."/>
            <person name="Sun Y."/>
            <person name="Lan Y."/>
            <person name="Juniper S.K."/>
            <person name="Young C.R."/>
            <person name="Angers B."/>
            <person name="Qian P.Y."/>
        </authorList>
    </citation>
    <scope>NUCLEOTIDE SEQUENCE</scope>
    <source>
        <strain evidence="2">P08H-3</strain>
    </source>
</reference>
<gene>
    <name evidence="2" type="ORF">LSH36_654g01031</name>
</gene>
<comment type="caution">
    <text evidence="2">The sequence shown here is derived from an EMBL/GenBank/DDBJ whole genome shotgun (WGS) entry which is preliminary data.</text>
</comment>
<organism evidence="2 3">
    <name type="scientific">Paralvinella palmiformis</name>
    <dbReference type="NCBI Taxonomy" id="53620"/>
    <lineage>
        <taxon>Eukaryota</taxon>
        <taxon>Metazoa</taxon>
        <taxon>Spiralia</taxon>
        <taxon>Lophotrochozoa</taxon>
        <taxon>Annelida</taxon>
        <taxon>Polychaeta</taxon>
        <taxon>Sedentaria</taxon>
        <taxon>Canalipalpata</taxon>
        <taxon>Terebellida</taxon>
        <taxon>Terebelliformia</taxon>
        <taxon>Alvinellidae</taxon>
        <taxon>Paralvinella</taxon>
    </lineage>
</organism>
<sequence length="79" mass="8469">MNRKGSGKSSSKQSPYKETSIDPTESSNISRSPDTSQPNHINTEQTTDSETKAPTGSDLGHNMPNVADTATEIDTLMKS</sequence>
<feature type="compositionally biased region" description="Polar residues" evidence="1">
    <location>
        <begin position="21"/>
        <end position="54"/>
    </location>
</feature>
<accession>A0AAD9MVN7</accession>
<dbReference type="AlphaFoldDB" id="A0AAD9MVN7"/>
<dbReference type="Proteomes" id="UP001208570">
    <property type="component" value="Unassembled WGS sequence"/>
</dbReference>
<protein>
    <submittedName>
        <fullName evidence="2">Uncharacterized protein</fullName>
    </submittedName>
</protein>
<keyword evidence="3" id="KW-1185">Reference proteome</keyword>
<name>A0AAD9MVN7_9ANNE</name>
<dbReference type="EMBL" id="JAODUP010000654">
    <property type="protein sequence ID" value="KAK2145838.1"/>
    <property type="molecule type" value="Genomic_DNA"/>
</dbReference>
<evidence type="ECO:0000313" key="3">
    <source>
        <dbReference type="Proteomes" id="UP001208570"/>
    </source>
</evidence>
<feature type="region of interest" description="Disordered" evidence="1">
    <location>
        <begin position="1"/>
        <end position="79"/>
    </location>
</feature>
<proteinExistence type="predicted"/>